<evidence type="ECO:0000256" key="7">
    <source>
        <dbReference type="ARBA" id="ARBA00022741"/>
    </source>
</evidence>
<name>A0A1H9GGU0_9GAMM</name>
<dbReference type="PANTHER" id="PTHR44936">
    <property type="entry name" value="SENSOR PROTEIN CREC"/>
    <property type="match status" value="1"/>
</dbReference>
<keyword evidence="10" id="KW-0812">Transmembrane</keyword>
<evidence type="ECO:0000259" key="11">
    <source>
        <dbReference type="PROSITE" id="PS50109"/>
    </source>
</evidence>
<keyword evidence="10" id="KW-0472">Membrane</keyword>
<feature type="domain" description="Histidine kinase" evidence="11">
    <location>
        <begin position="243"/>
        <end position="441"/>
    </location>
</feature>
<dbReference type="InterPro" id="IPR004358">
    <property type="entry name" value="Sig_transdc_His_kin-like_C"/>
</dbReference>
<dbReference type="EMBL" id="FOFS01000007">
    <property type="protein sequence ID" value="SEQ49311.1"/>
    <property type="molecule type" value="Genomic_DNA"/>
</dbReference>
<feature type="transmembrane region" description="Helical" evidence="10">
    <location>
        <begin position="12"/>
        <end position="33"/>
    </location>
</feature>
<keyword evidence="6" id="KW-0808">Transferase</keyword>
<keyword evidence="5" id="KW-0597">Phosphoprotein</keyword>
<evidence type="ECO:0000256" key="6">
    <source>
        <dbReference type="ARBA" id="ARBA00022679"/>
    </source>
</evidence>
<evidence type="ECO:0000256" key="3">
    <source>
        <dbReference type="ARBA" id="ARBA00012438"/>
    </source>
</evidence>
<dbReference type="Proteomes" id="UP000199233">
    <property type="component" value="Unassembled WGS sequence"/>
</dbReference>
<dbReference type="STRING" id="489703.SAMN04488038_10769"/>
<evidence type="ECO:0000256" key="2">
    <source>
        <dbReference type="ARBA" id="ARBA00004651"/>
    </source>
</evidence>
<evidence type="ECO:0000256" key="9">
    <source>
        <dbReference type="ARBA" id="ARBA00022840"/>
    </source>
</evidence>
<dbReference type="Gene3D" id="3.30.565.10">
    <property type="entry name" value="Histidine kinase-like ATPase, C-terminal domain"/>
    <property type="match status" value="1"/>
</dbReference>
<dbReference type="InterPro" id="IPR003661">
    <property type="entry name" value="HisK_dim/P_dom"/>
</dbReference>
<keyword evidence="7" id="KW-0547">Nucleotide-binding</keyword>
<evidence type="ECO:0000256" key="5">
    <source>
        <dbReference type="ARBA" id="ARBA00022553"/>
    </source>
</evidence>
<dbReference type="InterPro" id="IPR005467">
    <property type="entry name" value="His_kinase_dom"/>
</dbReference>
<dbReference type="GO" id="GO:0005524">
    <property type="term" value="F:ATP binding"/>
    <property type="evidence" value="ECO:0007669"/>
    <property type="project" value="UniProtKB-KW"/>
</dbReference>
<keyword evidence="13" id="KW-1185">Reference proteome</keyword>
<evidence type="ECO:0000313" key="13">
    <source>
        <dbReference type="Proteomes" id="UP000199233"/>
    </source>
</evidence>
<organism evidence="12 13">
    <name type="scientific">Solimonas aquatica</name>
    <dbReference type="NCBI Taxonomy" id="489703"/>
    <lineage>
        <taxon>Bacteria</taxon>
        <taxon>Pseudomonadati</taxon>
        <taxon>Pseudomonadota</taxon>
        <taxon>Gammaproteobacteria</taxon>
        <taxon>Nevskiales</taxon>
        <taxon>Nevskiaceae</taxon>
        <taxon>Solimonas</taxon>
    </lineage>
</organism>
<dbReference type="GO" id="GO:0005886">
    <property type="term" value="C:plasma membrane"/>
    <property type="evidence" value="ECO:0007669"/>
    <property type="project" value="UniProtKB-SubCell"/>
</dbReference>
<evidence type="ECO:0000256" key="8">
    <source>
        <dbReference type="ARBA" id="ARBA00022777"/>
    </source>
</evidence>
<dbReference type="InterPro" id="IPR050980">
    <property type="entry name" value="2C_sensor_his_kinase"/>
</dbReference>
<dbReference type="SMART" id="SM00388">
    <property type="entry name" value="HisKA"/>
    <property type="match status" value="1"/>
</dbReference>
<evidence type="ECO:0000256" key="4">
    <source>
        <dbReference type="ARBA" id="ARBA00022475"/>
    </source>
</evidence>
<keyword evidence="8 12" id="KW-0418">Kinase</keyword>
<dbReference type="SUPFAM" id="SSF55874">
    <property type="entry name" value="ATPase domain of HSP90 chaperone/DNA topoisomerase II/histidine kinase"/>
    <property type="match status" value="1"/>
</dbReference>
<dbReference type="PROSITE" id="PS50109">
    <property type="entry name" value="HIS_KIN"/>
    <property type="match status" value="1"/>
</dbReference>
<dbReference type="SUPFAM" id="SSF47384">
    <property type="entry name" value="Homodimeric domain of signal transducing histidine kinase"/>
    <property type="match status" value="1"/>
</dbReference>
<dbReference type="InterPro" id="IPR003594">
    <property type="entry name" value="HATPase_dom"/>
</dbReference>
<proteinExistence type="predicted"/>
<evidence type="ECO:0000256" key="1">
    <source>
        <dbReference type="ARBA" id="ARBA00000085"/>
    </source>
</evidence>
<dbReference type="EC" id="2.7.13.3" evidence="3"/>
<comment type="catalytic activity">
    <reaction evidence="1">
        <text>ATP + protein L-histidine = ADP + protein N-phospho-L-histidine.</text>
        <dbReference type="EC" id="2.7.13.3"/>
    </reaction>
</comment>
<dbReference type="GO" id="GO:0000155">
    <property type="term" value="F:phosphorelay sensor kinase activity"/>
    <property type="evidence" value="ECO:0007669"/>
    <property type="project" value="InterPro"/>
</dbReference>
<dbReference type="InterPro" id="IPR036097">
    <property type="entry name" value="HisK_dim/P_sf"/>
</dbReference>
<keyword evidence="10" id="KW-1133">Transmembrane helix</keyword>
<dbReference type="CDD" id="cd00082">
    <property type="entry name" value="HisKA"/>
    <property type="match status" value="1"/>
</dbReference>
<comment type="subcellular location">
    <subcellularLocation>
        <location evidence="2">Cell membrane</location>
        <topology evidence="2">Multi-pass membrane protein</topology>
    </subcellularLocation>
</comment>
<dbReference type="SMART" id="SM00387">
    <property type="entry name" value="HATPase_c"/>
    <property type="match status" value="1"/>
</dbReference>
<reference evidence="13" key="1">
    <citation type="submission" date="2016-10" db="EMBL/GenBank/DDBJ databases">
        <authorList>
            <person name="Varghese N."/>
            <person name="Submissions S."/>
        </authorList>
    </citation>
    <scope>NUCLEOTIDE SEQUENCE [LARGE SCALE GENOMIC DNA]</scope>
    <source>
        <strain evidence="13">DSM 25927</strain>
    </source>
</reference>
<dbReference type="Pfam" id="PF02518">
    <property type="entry name" value="HATPase_c"/>
    <property type="match status" value="1"/>
</dbReference>
<protein>
    <recommendedName>
        <fullName evidence="3">histidine kinase</fullName>
        <ecNumber evidence="3">2.7.13.3</ecNumber>
    </recommendedName>
</protein>
<dbReference type="PANTHER" id="PTHR44936:SF10">
    <property type="entry name" value="SENSOR PROTEIN RSTB"/>
    <property type="match status" value="1"/>
</dbReference>
<dbReference type="Gene3D" id="1.10.287.130">
    <property type="match status" value="1"/>
</dbReference>
<dbReference type="OrthoDB" id="9804645at2"/>
<dbReference type="RefSeq" id="WP_093285318.1">
    <property type="nucleotide sequence ID" value="NZ_FOFS01000007.1"/>
</dbReference>
<sequence length="449" mass="49049">MRVLRPGGASLRWQLIMLVVISVLLSTLAFIALTRLGPPPKPAPLPLGAIAEMLRSGRTDITSELRVTLHQSAAAPTAPPGLHAEPAQLQVLARLLQCPPQALRFYRDRDTVPALAPPPGAPPGASPVPDVVVGQWLAALQQGDHWRIVHRQPQAFWTPWLRSLLLLSAVSLCLVLLPTIALASRIAQPLQRLAEHARGPWRADLFTDAASLPREIKILAEALSAMQRRLEQNVEERTRMLVAIAHDLRTPLTRLAFRLESLGPASRDKAAADLAEMRAMIESLLEFVRGNGRQLALERLDLSALLSTVCDGYLDTGASLALQMPERIIVQADATALRRLFLNLIDNALRYAGQIEIEAWQSGEAVRIEFRDRGPGVPEAALERIFDPFFRVDEARGRSEGNLGLGLANARLIARKHGGELSARNRPDGGLCLTLSLPRQALPLPGFGQ</sequence>
<evidence type="ECO:0000313" key="12">
    <source>
        <dbReference type="EMBL" id="SEQ49311.1"/>
    </source>
</evidence>
<dbReference type="CDD" id="cd00075">
    <property type="entry name" value="HATPase"/>
    <property type="match status" value="1"/>
</dbReference>
<dbReference type="AlphaFoldDB" id="A0A1H9GGU0"/>
<evidence type="ECO:0000256" key="10">
    <source>
        <dbReference type="SAM" id="Phobius"/>
    </source>
</evidence>
<accession>A0A1H9GGU0</accession>
<feature type="transmembrane region" description="Helical" evidence="10">
    <location>
        <begin position="160"/>
        <end position="183"/>
    </location>
</feature>
<dbReference type="InterPro" id="IPR036890">
    <property type="entry name" value="HATPase_C_sf"/>
</dbReference>
<dbReference type="PRINTS" id="PR00344">
    <property type="entry name" value="BCTRLSENSOR"/>
</dbReference>
<keyword evidence="9" id="KW-0067">ATP-binding</keyword>
<keyword evidence="4" id="KW-1003">Cell membrane</keyword>
<gene>
    <name evidence="12" type="ORF">SAMN04488038_10769</name>
</gene>